<dbReference type="PANTHER" id="PTHR34310:SF9">
    <property type="entry name" value="BLR5716 PROTEIN"/>
    <property type="match status" value="1"/>
</dbReference>
<keyword evidence="3" id="KW-1185">Reference proteome</keyword>
<dbReference type="PANTHER" id="PTHR34310">
    <property type="entry name" value="DUF427 DOMAIN PROTEIN (AFU_ORTHOLOGUE AFUA_3G02220)"/>
    <property type="match status" value="1"/>
</dbReference>
<reference evidence="2 3" key="1">
    <citation type="submission" date="2019-03" db="EMBL/GenBank/DDBJ databases">
        <title>Genomic Encyclopedia of Type Strains, Phase IV (KMG-IV): sequencing the most valuable type-strain genomes for metagenomic binning, comparative biology and taxonomic classification.</title>
        <authorList>
            <person name="Goeker M."/>
        </authorList>
    </citation>
    <scope>NUCLEOTIDE SEQUENCE [LARGE SCALE GENOMIC DNA]</scope>
    <source>
        <strain evidence="2 3">DSM 18063</strain>
    </source>
</reference>
<dbReference type="AlphaFoldDB" id="A0A4R2Q311"/>
<dbReference type="InterPro" id="IPR007361">
    <property type="entry name" value="DUF427"/>
</dbReference>
<protein>
    <submittedName>
        <fullName evidence="2">Uncharacterized protein (DUF427 family)</fullName>
    </submittedName>
</protein>
<dbReference type="Pfam" id="PF04248">
    <property type="entry name" value="NTP_transf_9"/>
    <property type="match status" value="1"/>
</dbReference>
<dbReference type="InterPro" id="IPR038694">
    <property type="entry name" value="DUF427_sf"/>
</dbReference>
<evidence type="ECO:0000313" key="2">
    <source>
        <dbReference type="EMBL" id="TCP43113.1"/>
    </source>
</evidence>
<dbReference type="Gene3D" id="2.170.150.40">
    <property type="entry name" value="Domain of unknown function (DUF427)"/>
    <property type="match status" value="1"/>
</dbReference>
<organism evidence="2 3">
    <name type="scientific">Rhodovulum marinum</name>
    <dbReference type="NCBI Taxonomy" id="320662"/>
    <lineage>
        <taxon>Bacteria</taxon>
        <taxon>Pseudomonadati</taxon>
        <taxon>Pseudomonadota</taxon>
        <taxon>Alphaproteobacteria</taxon>
        <taxon>Rhodobacterales</taxon>
        <taxon>Paracoccaceae</taxon>
        <taxon>Rhodovulum</taxon>
    </lineage>
</organism>
<sequence>MSVDGGAASAGVTDEGRDAMADQIGIHKAEGAWVVRAGGAVIAESRNALELVEGDLAPVIYFPRADVAMAFLERSDSRTTCPHKGEASYYTLHAKSYDIPDAAWSYESPAEGMEKIAGHLAFHADKVTVEQL</sequence>
<dbReference type="EMBL" id="SLXP01000002">
    <property type="protein sequence ID" value="TCP43113.1"/>
    <property type="molecule type" value="Genomic_DNA"/>
</dbReference>
<feature type="domain" description="DUF427" evidence="1">
    <location>
        <begin position="34"/>
        <end position="124"/>
    </location>
</feature>
<proteinExistence type="predicted"/>
<comment type="caution">
    <text evidence="2">The sequence shown here is derived from an EMBL/GenBank/DDBJ whole genome shotgun (WGS) entry which is preliminary data.</text>
</comment>
<accession>A0A4R2Q311</accession>
<evidence type="ECO:0000259" key="1">
    <source>
        <dbReference type="Pfam" id="PF04248"/>
    </source>
</evidence>
<name>A0A4R2Q311_9RHOB</name>
<evidence type="ECO:0000313" key="3">
    <source>
        <dbReference type="Proteomes" id="UP000294835"/>
    </source>
</evidence>
<dbReference type="Proteomes" id="UP000294835">
    <property type="component" value="Unassembled WGS sequence"/>
</dbReference>
<gene>
    <name evidence="2" type="ORF">EV662_102306</name>
</gene>